<feature type="transmembrane region" description="Helical" evidence="1">
    <location>
        <begin position="20"/>
        <end position="42"/>
    </location>
</feature>
<dbReference type="Proteomes" id="UP000042997">
    <property type="component" value="Unassembled WGS sequence"/>
</dbReference>
<dbReference type="Gene3D" id="3.40.50.410">
    <property type="entry name" value="von Willebrand factor, type A domain"/>
    <property type="match status" value="1"/>
</dbReference>
<dbReference type="eggNOG" id="COG2304">
    <property type="taxonomic scope" value="Bacteria"/>
</dbReference>
<proteinExistence type="predicted"/>
<dbReference type="EMBL" id="CCSD01000109">
    <property type="protein sequence ID" value="CDZ92242.1"/>
    <property type="molecule type" value="Genomic_DNA"/>
</dbReference>
<protein>
    <recommendedName>
        <fullName evidence="2">VWFA domain-containing protein</fullName>
    </recommendedName>
</protein>
<gene>
    <name evidence="3" type="ORF">RHRU231_930121</name>
</gene>
<keyword evidence="1" id="KW-0472">Membrane</keyword>
<feature type="domain" description="VWFA" evidence="2">
    <location>
        <begin position="339"/>
        <end position="535"/>
    </location>
</feature>
<dbReference type="AlphaFoldDB" id="A0A098BVM5"/>
<dbReference type="InterPro" id="IPR036465">
    <property type="entry name" value="vWFA_dom_sf"/>
</dbReference>
<keyword evidence="1" id="KW-1133">Transmembrane helix</keyword>
<evidence type="ECO:0000313" key="4">
    <source>
        <dbReference type="Proteomes" id="UP000042997"/>
    </source>
</evidence>
<sequence>MAGGRHSARTTRDGRSTRVVVLVGVAVVAFAAAGVGVVRALAGGCDTVEQYSLAVAPSIEPAVSSVLSGGADTRCYEFTVDAAEPGDVAGLLGKGIDAPDLWIPDARWWASRAAPTAAGPVQMIAGAVASTPAVLVGPPGQVPEVPTWRAALAIPDLVLGNPLRTGVAAAPIRAALAETQDDPVAVGTVRTAMVPLAQQESIRTEEAPSGADLLAAAGADDAVGISTEQQVLAFSEANESALESRVPANGSILLEYPVVVTSPVPDRHHRATDAARVLVDVLGTEDALEVLHDEGFRGPDGEPLPEGRGIGGVPLLSLRDEAMAEEALGAWSLMALPIRTLVAIDVSGSMQFPAGDGTRMDLTVRAALAGNAMFPDSVSAGLWAFSQNLGGEGQDYVELVPIRRYDTDVDGRTQREVMAAQAEKVPGLVGGGTGLYDTTLAAFRAVQRSYDPRAVNSVIVLTDGANEDPDSITEAQLLDILAREQDPARPVIVVTIGITEDADARTLAEISRVTSGSSYVARDPADIANVFVNALADRGER</sequence>
<name>A0A098BVM5_9NOCA</name>
<evidence type="ECO:0000256" key="1">
    <source>
        <dbReference type="SAM" id="Phobius"/>
    </source>
</evidence>
<keyword evidence="1" id="KW-0812">Transmembrane</keyword>
<reference evidence="3 4" key="1">
    <citation type="journal article" date="2014" name="Genome Announc.">
        <title>Draft Genome Sequence of Propane- and Butane-Oxidizing Actinobacterium Rhodococcus ruber IEGM 231.</title>
        <authorList>
            <person name="Ivshina I.B."/>
            <person name="Kuyukina M.S."/>
            <person name="Krivoruchko A.V."/>
            <person name="Barbe V."/>
            <person name="Fischer C."/>
        </authorList>
    </citation>
    <scope>NUCLEOTIDE SEQUENCE [LARGE SCALE GENOMIC DNA]</scope>
</reference>
<accession>A0A098BVM5</accession>
<evidence type="ECO:0000259" key="2">
    <source>
        <dbReference type="PROSITE" id="PS50234"/>
    </source>
</evidence>
<evidence type="ECO:0000313" key="3">
    <source>
        <dbReference type="EMBL" id="CDZ92242.1"/>
    </source>
</evidence>
<dbReference type="SMART" id="SM00327">
    <property type="entry name" value="VWA"/>
    <property type="match status" value="1"/>
</dbReference>
<dbReference type="SUPFAM" id="SSF53300">
    <property type="entry name" value="vWA-like"/>
    <property type="match status" value="1"/>
</dbReference>
<dbReference type="Pfam" id="PF13531">
    <property type="entry name" value="SBP_bac_11"/>
    <property type="match status" value="1"/>
</dbReference>
<dbReference type="InterPro" id="IPR002035">
    <property type="entry name" value="VWF_A"/>
</dbReference>
<organism evidence="3 4">
    <name type="scientific">Rhodococcus ruber</name>
    <dbReference type="NCBI Taxonomy" id="1830"/>
    <lineage>
        <taxon>Bacteria</taxon>
        <taxon>Bacillati</taxon>
        <taxon>Actinomycetota</taxon>
        <taxon>Actinomycetes</taxon>
        <taxon>Mycobacteriales</taxon>
        <taxon>Nocardiaceae</taxon>
        <taxon>Rhodococcus</taxon>
    </lineage>
</organism>
<dbReference type="PROSITE" id="PS50234">
    <property type="entry name" value="VWFA"/>
    <property type="match status" value="1"/>
</dbReference>